<dbReference type="InterPro" id="IPR002213">
    <property type="entry name" value="UDP_glucos_trans"/>
</dbReference>
<organism evidence="5 6">
    <name type="scientific">Funneliformis geosporum</name>
    <dbReference type="NCBI Taxonomy" id="1117311"/>
    <lineage>
        <taxon>Eukaryota</taxon>
        <taxon>Fungi</taxon>
        <taxon>Fungi incertae sedis</taxon>
        <taxon>Mucoromycota</taxon>
        <taxon>Glomeromycotina</taxon>
        <taxon>Glomeromycetes</taxon>
        <taxon>Glomerales</taxon>
        <taxon>Glomeraceae</taxon>
        <taxon>Funneliformis</taxon>
    </lineage>
</organism>
<dbReference type="SUPFAM" id="SSF53756">
    <property type="entry name" value="UDP-Glycosyltransferase/glycogen phosphorylase"/>
    <property type="match status" value="1"/>
</dbReference>
<evidence type="ECO:0000313" key="6">
    <source>
        <dbReference type="Proteomes" id="UP001153678"/>
    </source>
</evidence>
<dbReference type="InterPro" id="IPR050271">
    <property type="entry name" value="UDP-glycosyltransferase"/>
</dbReference>
<dbReference type="PANTHER" id="PTHR48043">
    <property type="entry name" value="EG:EG0003.4 PROTEIN-RELATED"/>
    <property type="match status" value="1"/>
</dbReference>
<keyword evidence="2 3" id="KW-0808">Transferase</keyword>
<reference evidence="5" key="1">
    <citation type="submission" date="2022-08" db="EMBL/GenBank/DDBJ databases">
        <authorList>
            <person name="Kallberg Y."/>
            <person name="Tangrot J."/>
            <person name="Rosling A."/>
        </authorList>
    </citation>
    <scope>NUCLEOTIDE SEQUENCE</scope>
    <source>
        <strain evidence="5">Wild A</strain>
    </source>
</reference>
<dbReference type="InterPro" id="IPR035595">
    <property type="entry name" value="UDP_glycos_trans_CS"/>
</dbReference>
<protein>
    <submittedName>
        <fullName evidence="5">17349_t:CDS:1</fullName>
    </submittedName>
</protein>
<evidence type="ECO:0000256" key="2">
    <source>
        <dbReference type="ARBA" id="ARBA00022679"/>
    </source>
</evidence>
<evidence type="ECO:0000256" key="4">
    <source>
        <dbReference type="SAM" id="Phobius"/>
    </source>
</evidence>
<dbReference type="PANTHER" id="PTHR48043:SF145">
    <property type="entry name" value="FI06409P-RELATED"/>
    <property type="match status" value="1"/>
</dbReference>
<keyword evidence="4" id="KW-0812">Transmembrane</keyword>
<keyword evidence="1 3" id="KW-0328">Glycosyltransferase</keyword>
<dbReference type="EMBL" id="CAMKVN010001511">
    <property type="protein sequence ID" value="CAI2176494.1"/>
    <property type="molecule type" value="Genomic_DNA"/>
</dbReference>
<evidence type="ECO:0000313" key="5">
    <source>
        <dbReference type="EMBL" id="CAI2176494.1"/>
    </source>
</evidence>
<comment type="similarity">
    <text evidence="3">Belongs to the UDP-glycosyltransferase family.</text>
</comment>
<keyword evidence="4" id="KW-0472">Membrane</keyword>
<accession>A0A9W4WT03</accession>
<dbReference type="AlphaFoldDB" id="A0A9W4WT03"/>
<sequence>MDRIPKNIMIGSFVGGRSHVKPMLDICAILIERGHNVMLVTRGNKLLSSEYPTVKHISLGHDLKDLVQNNGIKMDDLIHKKFDIKQLIFMTKFALKMYPESFEIYKNAAKDYNVDLFFCDIMINDACVDAAYILKKPVVGFRMASNTYKSDPMFDCNVSLENDSFLERFRCTIINPLQTLYEMKRENGHNFMSKDRLSTTSLLLADTYFGFEEIGPVLSDKYPPLTPEITDFMNEHKRVLFVALGTNIHTTVENNNILLQSFIESINKGIIDGVIWALVRTSADDFDSTLNLTDGTRVPTLPIRNNEHPHFLLTKFAPQFSILNHINTKLFFSHGGAGSTHESLFTGTPMLVLPVTGDQLGNSEKLELAGIALKLNKLHLDVNDILNKIEFLLNDENVKANSKRLEVLTKFNSKRKYHAADLIEYVLNCNSSSEEFLKEWIPADARMGFIRGNNYDVYGTLLGLIFGIGGGIMWLSFRLIRFGLKKFGSKLKHE</sequence>
<dbReference type="PROSITE" id="PS00375">
    <property type="entry name" value="UDPGT"/>
    <property type="match status" value="1"/>
</dbReference>
<name>A0A9W4WT03_9GLOM</name>
<dbReference type="CDD" id="cd03784">
    <property type="entry name" value="GT1_Gtf-like"/>
    <property type="match status" value="1"/>
</dbReference>
<keyword evidence="6" id="KW-1185">Reference proteome</keyword>
<dbReference type="Pfam" id="PF00201">
    <property type="entry name" value="UDPGT"/>
    <property type="match status" value="1"/>
</dbReference>
<evidence type="ECO:0000256" key="3">
    <source>
        <dbReference type="RuleBase" id="RU003718"/>
    </source>
</evidence>
<keyword evidence="4" id="KW-1133">Transmembrane helix</keyword>
<dbReference type="Proteomes" id="UP001153678">
    <property type="component" value="Unassembled WGS sequence"/>
</dbReference>
<proteinExistence type="inferred from homology"/>
<dbReference type="OrthoDB" id="5835829at2759"/>
<dbReference type="GO" id="GO:0008194">
    <property type="term" value="F:UDP-glycosyltransferase activity"/>
    <property type="evidence" value="ECO:0007669"/>
    <property type="project" value="InterPro"/>
</dbReference>
<comment type="caution">
    <text evidence="5">The sequence shown here is derived from an EMBL/GenBank/DDBJ whole genome shotgun (WGS) entry which is preliminary data.</text>
</comment>
<gene>
    <name evidence="5" type="ORF">FWILDA_LOCUS7610</name>
</gene>
<dbReference type="Gene3D" id="3.40.50.2000">
    <property type="entry name" value="Glycogen Phosphorylase B"/>
    <property type="match status" value="2"/>
</dbReference>
<feature type="transmembrane region" description="Helical" evidence="4">
    <location>
        <begin position="457"/>
        <end position="477"/>
    </location>
</feature>
<evidence type="ECO:0000256" key="1">
    <source>
        <dbReference type="ARBA" id="ARBA00022676"/>
    </source>
</evidence>